<evidence type="ECO:0000259" key="4">
    <source>
        <dbReference type="PROSITE" id="PS50893"/>
    </source>
</evidence>
<dbReference type="GO" id="GO:0005524">
    <property type="term" value="F:ATP binding"/>
    <property type="evidence" value="ECO:0007669"/>
    <property type="project" value="UniProtKB-KW"/>
</dbReference>
<dbReference type="Gene3D" id="3.40.50.300">
    <property type="entry name" value="P-loop containing nucleotide triphosphate hydrolases"/>
    <property type="match status" value="1"/>
</dbReference>
<dbReference type="EMBL" id="JACWMS010000002">
    <property type="protein sequence ID" value="MBD1319465.1"/>
    <property type="molecule type" value="Genomic_DNA"/>
</dbReference>
<dbReference type="CDD" id="cd03219">
    <property type="entry name" value="ABC_Mj1267_LivG_branched"/>
    <property type="match status" value="1"/>
</dbReference>
<evidence type="ECO:0000313" key="5">
    <source>
        <dbReference type="EMBL" id="MBD1319465.1"/>
    </source>
</evidence>
<dbReference type="Pfam" id="PF00005">
    <property type="entry name" value="ABC_tran"/>
    <property type="match status" value="1"/>
</dbReference>
<dbReference type="PANTHER" id="PTHR45772">
    <property type="entry name" value="CONSERVED COMPONENT OF ABC TRANSPORTER FOR NATURAL AMINO ACIDS-RELATED"/>
    <property type="match status" value="1"/>
</dbReference>
<sequence length="243" mass="26033">MRRCWIVPSLLRVDDVSVSFGAHRALSDVELSAERGHVTGLIGPNGAGKSTLFDVIGGLRRPSSGSVFLDGEDITRLGPAQRAKRGMARTFQGLELFGRLSVRDNLLVAAELRHSGRDAANMVDGVIERVQLGAYVDRLADSLPTGVGRQVEVARALTTKPDLILLDEPAAGQDADETERFAQILRSVAQDGVAVLLVEHDMELVMGVCDEVHVLDLGTIIMSGPPETVRQNTAVLDAYLGTA</sequence>
<proteinExistence type="predicted"/>
<evidence type="ECO:0000256" key="2">
    <source>
        <dbReference type="ARBA" id="ARBA00022741"/>
    </source>
</evidence>
<evidence type="ECO:0000256" key="1">
    <source>
        <dbReference type="ARBA" id="ARBA00022448"/>
    </source>
</evidence>
<protein>
    <submittedName>
        <fullName evidence="5">ABC transporter ATP-binding protein</fullName>
    </submittedName>
</protein>
<name>A0ABR7W9I0_9ACTN</name>
<organism evidence="5 6">
    <name type="scientific">Gordonia hankookensis</name>
    <dbReference type="NCBI Taxonomy" id="589403"/>
    <lineage>
        <taxon>Bacteria</taxon>
        <taxon>Bacillati</taxon>
        <taxon>Actinomycetota</taxon>
        <taxon>Actinomycetes</taxon>
        <taxon>Mycobacteriales</taxon>
        <taxon>Gordoniaceae</taxon>
        <taxon>Gordonia</taxon>
    </lineage>
</organism>
<dbReference type="InterPro" id="IPR003593">
    <property type="entry name" value="AAA+_ATPase"/>
</dbReference>
<dbReference type="InterPro" id="IPR051120">
    <property type="entry name" value="ABC_AA/LPS_Transport"/>
</dbReference>
<comment type="caution">
    <text evidence="5">The sequence shown here is derived from an EMBL/GenBank/DDBJ whole genome shotgun (WGS) entry which is preliminary data.</text>
</comment>
<dbReference type="Proteomes" id="UP000602395">
    <property type="component" value="Unassembled WGS sequence"/>
</dbReference>
<dbReference type="PROSITE" id="PS50893">
    <property type="entry name" value="ABC_TRANSPORTER_2"/>
    <property type="match status" value="1"/>
</dbReference>
<keyword evidence="2" id="KW-0547">Nucleotide-binding</keyword>
<accession>A0ABR7W9I0</accession>
<feature type="domain" description="ABC transporter" evidence="4">
    <location>
        <begin position="11"/>
        <end position="242"/>
    </location>
</feature>
<dbReference type="InterPro" id="IPR003439">
    <property type="entry name" value="ABC_transporter-like_ATP-bd"/>
</dbReference>
<gene>
    <name evidence="5" type="ORF">IDF66_07690</name>
</gene>
<dbReference type="Pfam" id="PF12399">
    <property type="entry name" value="BCA_ABC_TP_C"/>
    <property type="match status" value="1"/>
</dbReference>
<keyword evidence="3 5" id="KW-0067">ATP-binding</keyword>
<dbReference type="InterPro" id="IPR032823">
    <property type="entry name" value="BCA_ABC_TP_C"/>
</dbReference>
<evidence type="ECO:0000313" key="6">
    <source>
        <dbReference type="Proteomes" id="UP000602395"/>
    </source>
</evidence>
<dbReference type="SMART" id="SM00382">
    <property type="entry name" value="AAA"/>
    <property type="match status" value="1"/>
</dbReference>
<dbReference type="InterPro" id="IPR027417">
    <property type="entry name" value="P-loop_NTPase"/>
</dbReference>
<keyword evidence="1" id="KW-0813">Transport</keyword>
<reference evidence="5 6" key="1">
    <citation type="submission" date="2020-09" db="EMBL/GenBank/DDBJ databases">
        <title>Novel species in genus Gordonia.</title>
        <authorList>
            <person name="Zhang G."/>
        </authorList>
    </citation>
    <scope>NUCLEOTIDE SEQUENCE [LARGE SCALE GENOMIC DNA]</scope>
    <source>
        <strain evidence="5 6">ON-33</strain>
    </source>
</reference>
<dbReference type="SUPFAM" id="SSF52540">
    <property type="entry name" value="P-loop containing nucleoside triphosphate hydrolases"/>
    <property type="match status" value="1"/>
</dbReference>
<keyword evidence="6" id="KW-1185">Reference proteome</keyword>
<evidence type="ECO:0000256" key="3">
    <source>
        <dbReference type="ARBA" id="ARBA00022840"/>
    </source>
</evidence>